<reference evidence="1 2" key="1">
    <citation type="submission" date="2017-10" db="EMBL/GenBank/DDBJ databases">
        <title>The draft genome sequence of Lewinella nigricans NBRC 102662.</title>
        <authorList>
            <person name="Wang K."/>
        </authorList>
    </citation>
    <scope>NUCLEOTIDE SEQUENCE [LARGE SCALE GENOMIC DNA]</scope>
    <source>
        <strain evidence="1 2">NBRC 102662</strain>
    </source>
</reference>
<comment type="caution">
    <text evidence="1">The sequence shown here is derived from an EMBL/GenBank/DDBJ whole genome shotgun (WGS) entry which is preliminary data.</text>
</comment>
<dbReference type="OrthoDB" id="5522116at2"/>
<sequence>MKNNLFLMMILVLSILTQSSQCEKEKVSTEKSDLAELAITLDQTAWFCADNCRYNFVFREGEVVTRRFSKPNDETPLWTCNRTLSGKDWQAIVEALDIDNLIDTEETIGCPGCADAPIETVRVESGDFAKEVRMNQGESVPSIQPLLDEIRAQAEELKNQENCQ</sequence>
<evidence type="ECO:0000313" key="1">
    <source>
        <dbReference type="EMBL" id="PHN07341.1"/>
    </source>
</evidence>
<evidence type="ECO:0000313" key="2">
    <source>
        <dbReference type="Proteomes" id="UP000223913"/>
    </source>
</evidence>
<organism evidence="1 2">
    <name type="scientific">Flavilitoribacter nigricans (strain ATCC 23147 / DSM 23189 / NBRC 102662 / NCIMB 1420 / SS-2)</name>
    <name type="common">Lewinella nigricans</name>
    <dbReference type="NCBI Taxonomy" id="1122177"/>
    <lineage>
        <taxon>Bacteria</taxon>
        <taxon>Pseudomonadati</taxon>
        <taxon>Bacteroidota</taxon>
        <taxon>Saprospiria</taxon>
        <taxon>Saprospirales</taxon>
        <taxon>Lewinellaceae</taxon>
        <taxon>Flavilitoribacter</taxon>
    </lineage>
</organism>
<keyword evidence="2" id="KW-1185">Reference proteome</keyword>
<name>A0A2D0NFS2_FLAN2</name>
<proteinExistence type="predicted"/>
<dbReference type="RefSeq" id="WP_099149271.1">
    <property type="nucleotide sequence ID" value="NZ_PDUD01000010.1"/>
</dbReference>
<accession>A0A2D0NFS2</accession>
<dbReference type="AlphaFoldDB" id="A0A2D0NFS2"/>
<gene>
    <name evidence="1" type="ORF">CRP01_06840</name>
</gene>
<dbReference type="EMBL" id="PDUD01000010">
    <property type="protein sequence ID" value="PHN07341.1"/>
    <property type="molecule type" value="Genomic_DNA"/>
</dbReference>
<dbReference type="Proteomes" id="UP000223913">
    <property type="component" value="Unassembled WGS sequence"/>
</dbReference>
<protein>
    <submittedName>
        <fullName evidence="1">Uncharacterized protein</fullName>
    </submittedName>
</protein>